<comment type="caution">
    <text evidence="2">The sequence shown here is derived from an EMBL/GenBank/DDBJ whole genome shotgun (WGS) entry which is preliminary data.</text>
</comment>
<accession>A0AAE1PDD2</accession>
<evidence type="ECO:0000256" key="1">
    <source>
        <dbReference type="SAM" id="MobiDB-lite"/>
    </source>
</evidence>
<dbReference type="Proteomes" id="UP001292094">
    <property type="component" value="Unassembled WGS sequence"/>
</dbReference>
<feature type="region of interest" description="Disordered" evidence="1">
    <location>
        <begin position="36"/>
        <end position="75"/>
    </location>
</feature>
<dbReference type="AlphaFoldDB" id="A0AAE1PDD2"/>
<proteinExistence type="predicted"/>
<organism evidence="2 3">
    <name type="scientific">Petrolisthes manimaculis</name>
    <dbReference type="NCBI Taxonomy" id="1843537"/>
    <lineage>
        <taxon>Eukaryota</taxon>
        <taxon>Metazoa</taxon>
        <taxon>Ecdysozoa</taxon>
        <taxon>Arthropoda</taxon>
        <taxon>Crustacea</taxon>
        <taxon>Multicrustacea</taxon>
        <taxon>Malacostraca</taxon>
        <taxon>Eumalacostraca</taxon>
        <taxon>Eucarida</taxon>
        <taxon>Decapoda</taxon>
        <taxon>Pleocyemata</taxon>
        <taxon>Anomura</taxon>
        <taxon>Galatheoidea</taxon>
        <taxon>Porcellanidae</taxon>
        <taxon>Petrolisthes</taxon>
    </lineage>
</organism>
<name>A0AAE1PDD2_9EUCA</name>
<keyword evidence="3" id="KW-1185">Reference proteome</keyword>
<gene>
    <name evidence="2" type="ORF">Pmani_022226</name>
</gene>
<sequence>MRGDSCAGATLYNPLSVTSHQHHHYHYYLLRPFHRLTHSAPNNTPGNTYHPRLSHHDHLLQLPQRGSPEGAAQDC</sequence>
<dbReference type="EMBL" id="JAWZYT010002213">
    <property type="protein sequence ID" value="KAK4305911.1"/>
    <property type="molecule type" value="Genomic_DNA"/>
</dbReference>
<reference evidence="2" key="1">
    <citation type="submission" date="2023-11" db="EMBL/GenBank/DDBJ databases">
        <title>Genome assemblies of two species of porcelain crab, Petrolisthes cinctipes and Petrolisthes manimaculis (Anomura: Porcellanidae).</title>
        <authorList>
            <person name="Angst P."/>
        </authorList>
    </citation>
    <scope>NUCLEOTIDE SEQUENCE</scope>
    <source>
        <strain evidence="2">PB745_02</strain>
        <tissue evidence="2">Gill</tissue>
    </source>
</reference>
<evidence type="ECO:0000313" key="2">
    <source>
        <dbReference type="EMBL" id="KAK4305911.1"/>
    </source>
</evidence>
<evidence type="ECO:0000313" key="3">
    <source>
        <dbReference type="Proteomes" id="UP001292094"/>
    </source>
</evidence>
<protein>
    <submittedName>
        <fullName evidence="2">Uncharacterized protein</fullName>
    </submittedName>
</protein>